<evidence type="ECO:0000256" key="2">
    <source>
        <dbReference type="SAM" id="SignalP"/>
    </source>
</evidence>
<dbReference type="Proteomes" id="UP000321769">
    <property type="component" value="Unassembled WGS sequence"/>
</dbReference>
<feature type="signal peptide" evidence="2">
    <location>
        <begin position="1"/>
        <end position="22"/>
    </location>
</feature>
<feature type="region of interest" description="Disordered" evidence="1">
    <location>
        <begin position="25"/>
        <end position="65"/>
    </location>
</feature>
<evidence type="ECO:0000256" key="1">
    <source>
        <dbReference type="SAM" id="MobiDB-lite"/>
    </source>
</evidence>
<dbReference type="Pfam" id="PF19843">
    <property type="entry name" value="DUF6318"/>
    <property type="match status" value="1"/>
</dbReference>
<keyword evidence="5" id="KW-1185">Reference proteome</keyword>
<dbReference type="AlphaFoldDB" id="A0A512HZ16"/>
<evidence type="ECO:0000313" key="4">
    <source>
        <dbReference type="EMBL" id="GEO90693.1"/>
    </source>
</evidence>
<feature type="chain" id="PRO_5038335699" description="DUF6318 domain-containing protein" evidence="2">
    <location>
        <begin position="23"/>
        <end position="191"/>
    </location>
</feature>
<dbReference type="InterPro" id="IPR046281">
    <property type="entry name" value="DUF6318"/>
</dbReference>
<dbReference type="EMBL" id="BJZQ01000029">
    <property type="protein sequence ID" value="GEO90693.1"/>
    <property type="molecule type" value="Genomic_DNA"/>
</dbReference>
<gene>
    <name evidence="4" type="ORF">AFL01nite_30200</name>
</gene>
<dbReference type="RefSeq" id="WP_146828885.1">
    <property type="nucleotide sequence ID" value="NZ_BAAAYQ010000005.1"/>
</dbReference>
<organism evidence="4 5">
    <name type="scientific">Aeromicrobium flavum</name>
    <dbReference type="NCBI Taxonomy" id="416568"/>
    <lineage>
        <taxon>Bacteria</taxon>
        <taxon>Bacillati</taxon>
        <taxon>Actinomycetota</taxon>
        <taxon>Actinomycetes</taxon>
        <taxon>Propionibacteriales</taxon>
        <taxon>Nocardioidaceae</taxon>
        <taxon>Aeromicrobium</taxon>
    </lineage>
</organism>
<proteinExistence type="predicted"/>
<feature type="compositionally biased region" description="Low complexity" evidence="1">
    <location>
        <begin position="30"/>
        <end position="51"/>
    </location>
</feature>
<evidence type="ECO:0000259" key="3">
    <source>
        <dbReference type="Pfam" id="PF19843"/>
    </source>
</evidence>
<name>A0A512HZ16_9ACTN</name>
<dbReference type="PROSITE" id="PS51257">
    <property type="entry name" value="PROKAR_LIPOPROTEIN"/>
    <property type="match status" value="1"/>
</dbReference>
<dbReference type="OrthoDB" id="9853214at2"/>
<feature type="compositionally biased region" description="Basic and acidic residues" evidence="1">
    <location>
        <begin position="52"/>
        <end position="63"/>
    </location>
</feature>
<keyword evidence="2" id="KW-0732">Signal</keyword>
<accession>A0A512HZ16</accession>
<feature type="domain" description="DUF6318" evidence="3">
    <location>
        <begin position="59"/>
        <end position="187"/>
    </location>
</feature>
<sequence length="191" mass="20106">MRKTLTTAAVVLMLGLGTAACGGDDESDLPTADATTSASPSPSATPSWSADAKPERPQDEKGAEGAQAFAEFAADTVLYVMATGDAPALTSIADMSTCSGCKDWADNYDAGKIKELTISSGPARHELVDAPTVNDDVFYQVQLALDIPKGVSVLKDSGKKTDTISAAKDLPFKTNILWKDDQWQLLTYDLG</sequence>
<reference evidence="4 5" key="1">
    <citation type="submission" date="2019-07" db="EMBL/GenBank/DDBJ databases">
        <title>Whole genome shotgun sequence of Aeromicrobium flavum NBRC 107625.</title>
        <authorList>
            <person name="Hosoyama A."/>
            <person name="Uohara A."/>
            <person name="Ohji S."/>
            <person name="Ichikawa N."/>
        </authorList>
    </citation>
    <scope>NUCLEOTIDE SEQUENCE [LARGE SCALE GENOMIC DNA]</scope>
    <source>
        <strain evidence="4 5">NBRC 107625</strain>
    </source>
</reference>
<protein>
    <recommendedName>
        <fullName evidence="3">DUF6318 domain-containing protein</fullName>
    </recommendedName>
</protein>
<comment type="caution">
    <text evidence="4">The sequence shown here is derived from an EMBL/GenBank/DDBJ whole genome shotgun (WGS) entry which is preliminary data.</text>
</comment>
<evidence type="ECO:0000313" key="5">
    <source>
        <dbReference type="Proteomes" id="UP000321769"/>
    </source>
</evidence>